<dbReference type="RefSeq" id="WP_350403377.1">
    <property type="nucleotide sequence ID" value="NZ_JBELOE010000296.1"/>
</dbReference>
<evidence type="ECO:0000313" key="2">
    <source>
        <dbReference type="Proteomes" id="UP001467690"/>
    </source>
</evidence>
<keyword evidence="2" id="KW-1185">Reference proteome</keyword>
<dbReference type="Proteomes" id="UP001467690">
    <property type="component" value="Unassembled WGS sequence"/>
</dbReference>
<reference evidence="1 2" key="1">
    <citation type="submission" date="2024-06" db="EMBL/GenBank/DDBJ databases">
        <authorList>
            <person name="Chen R.Y."/>
        </authorList>
    </citation>
    <scope>NUCLEOTIDE SEQUENCE [LARGE SCALE GENOMIC DNA]</scope>
    <source>
        <strain evidence="1 2">D2</strain>
    </source>
</reference>
<gene>
    <name evidence="1" type="ORF">ABS311_20970</name>
</gene>
<protein>
    <recommendedName>
        <fullName evidence="3">Tetratricopeptide repeat protein</fullName>
    </recommendedName>
</protein>
<dbReference type="SUPFAM" id="SSF48452">
    <property type="entry name" value="TPR-like"/>
    <property type="match status" value="1"/>
</dbReference>
<comment type="caution">
    <text evidence="1">The sequence shown here is derived from an EMBL/GenBank/DDBJ whole genome shotgun (WGS) entry which is preliminary data.</text>
</comment>
<dbReference type="InterPro" id="IPR011990">
    <property type="entry name" value="TPR-like_helical_dom_sf"/>
</dbReference>
<name>A0ABV1RN66_9ALTE</name>
<organism evidence="1 2">
    <name type="scientific">Catenovulum sediminis</name>
    <dbReference type="NCBI Taxonomy" id="1740262"/>
    <lineage>
        <taxon>Bacteria</taxon>
        <taxon>Pseudomonadati</taxon>
        <taxon>Pseudomonadota</taxon>
        <taxon>Gammaproteobacteria</taxon>
        <taxon>Alteromonadales</taxon>
        <taxon>Alteromonadaceae</taxon>
        <taxon>Catenovulum</taxon>
    </lineage>
</organism>
<evidence type="ECO:0000313" key="1">
    <source>
        <dbReference type="EMBL" id="MER2494354.1"/>
    </source>
</evidence>
<accession>A0ABV1RN66</accession>
<dbReference type="EMBL" id="JBELOE010000296">
    <property type="protein sequence ID" value="MER2494354.1"/>
    <property type="molecule type" value="Genomic_DNA"/>
</dbReference>
<sequence>MRIIIVVWGVWVSLVSHAYEGGSSCDLPEIIKYQSNQYNHLVCKANDFHKQGRFSEAILTLENALDEEIFEEPNVLLFSRLALLHAEYGDKKKSKTYLLKAKLSLEILYGISRCDLDYEFTENIQMDNLYDQEVIGILRGKKRIESSVAKEIFFRMCQENMVDFYQQNFDLNGLLDDPLVTLYLKARETVLSK</sequence>
<evidence type="ECO:0008006" key="3">
    <source>
        <dbReference type="Google" id="ProtNLM"/>
    </source>
</evidence>
<proteinExistence type="predicted"/>